<dbReference type="GO" id="GO:0071108">
    <property type="term" value="P:protein K48-linked deubiquitination"/>
    <property type="evidence" value="ECO:0007669"/>
    <property type="project" value="TreeGrafter"/>
</dbReference>
<comment type="caution">
    <text evidence="8">The sequence shown here is derived from an EMBL/GenBank/DDBJ whole genome shotgun (WGS) entry which is preliminary data.</text>
</comment>
<dbReference type="InterPro" id="IPR019400">
    <property type="entry name" value="Peptidase_C65_otubain"/>
</dbReference>
<feature type="region of interest" description="Disordered" evidence="7">
    <location>
        <begin position="324"/>
        <end position="343"/>
    </location>
</feature>
<dbReference type="Pfam" id="PF10275">
    <property type="entry name" value="Peptidase_C65"/>
    <property type="match status" value="1"/>
</dbReference>
<dbReference type="CDD" id="cd22749">
    <property type="entry name" value="Otubain_C65"/>
    <property type="match status" value="1"/>
</dbReference>
<dbReference type="GO" id="GO:0004843">
    <property type="term" value="F:cysteine-type deubiquitinase activity"/>
    <property type="evidence" value="ECO:0007669"/>
    <property type="project" value="UniProtKB-EC"/>
</dbReference>
<evidence type="ECO:0000256" key="2">
    <source>
        <dbReference type="ARBA" id="ARBA00012759"/>
    </source>
</evidence>
<dbReference type="InterPro" id="IPR042468">
    <property type="entry name" value="Peptidase_C65_otubain_sub1"/>
</dbReference>
<dbReference type="EMBL" id="JAPQKS010000007">
    <property type="protein sequence ID" value="KAJ5220061.1"/>
    <property type="molecule type" value="Genomic_DNA"/>
</dbReference>
<comment type="catalytic activity">
    <reaction evidence="1">
        <text>Thiol-dependent hydrolysis of ester, thioester, amide, peptide and isopeptide bonds formed by the C-terminal Gly of ubiquitin (a 76-residue protein attached to proteins as an intracellular targeting signal).</text>
        <dbReference type="EC" id="3.4.19.12"/>
    </reaction>
</comment>
<dbReference type="RefSeq" id="XP_058326891.1">
    <property type="nucleotide sequence ID" value="XM_058478561.1"/>
</dbReference>
<dbReference type="Proteomes" id="UP001150941">
    <property type="component" value="Unassembled WGS sequence"/>
</dbReference>
<dbReference type="InterPro" id="IPR042467">
    <property type="entry name" value="Peptidase_C65_otubain_sub2"/>
</dbReference>
<protein>
    <recommendedName>
        <fullName evidence="2">ubiquitinyl hydrolase 1</fullName>
        <ecNumber evidence="2">3.4.19.12</ecNumber>
    </recommendedName>
</protein>
<dbReference type="EC" id="3.4.19.12" evidence="2"/>
<keyword evidence="4" id="KW-0833">Ubl conjugation pathway</keyword>
<dbReference type="OrthoDB" id="18915at2759"/>
<feature type="region of interest" description="Disordered" evidence="7">
    <location>
        <begin position="416"/>
        <end position="441"/>
    </location>
</feature>
<reference evidence="8" key="1">
    <citation type="submission" date="2022-11" db="EMBL/GenBank/DDBJ databases">
        <authorList>
            <person name="Petersen C."/>
        </authorList>
    </citation>
    <scope>NUCLEOTIDE SEQUENCE</scope>
    <source>
        <strain evidence="8">IBT 19713</strain>
    </source>
</reference>
<reference evidence="8" key="2">
    <citation type="journal article" date="2023" name="IMA Fungus">
        <title>Comparative genomic study of the Penicillium genus elucidates a diverse pangenome and 15 lateral gene transfer events.</title>
        <authorList>
            <person name="Petersen C."/>
            <person name="Sorensen T."/>
            <person name="Nielsen M.R."/>
            <person name="Sondergaard T.E."/>
            <person name="Sorensen J.L."/>
            <person name="Fitzpatrick D.A."/>
            <person name="Frisvad J.C."/>
            <person name="Nielsen K.L."/>
        </authorList>
    </citation>
    <scope>NUCLEOTIDE SEQUENCE</scope>
    <source>
        <strain evidence="8">IBT 19713</strain>
    </source>
</reference>
<evidence type="ECO:0000256" key="7">
    <source>
        <dbReference type="SAM" id="MobiDB-lite"/>
    </source>
</evidence>
<keyword evidence="5" id="KW-0378">Hydrolase</keyword>
<organism evidence="8 9">
    <name type="scientific">Penicillium chermesinum</name>
    <dbReference type="NCBI Taxonomy" id="63820"/>
    <lineage>
        <taxon>Eukaryota</taxon>
        <taxon>Fungi</taxon>
        <taxon>Dikarya</taxon>
        <taxon>Ascomycota</taxon>
        <taxon>Pezizomycotina</taxon>
        <taxon>Eurotiomycetes</taxon>
        <taxon>Eurotiomycetidae</taxon>
        <taxon>Eurotiales</taxon>
        <taxon>Aspergillaceae</taxon>
        <taxon>Penicillium</taxon>
    </lineage>
</organism>
<dbReference type="PANTHER" id="PTHR12931">
    <property type="entry name" value="UBIQUITIN THIOLESTERASE PROTEIN OTUB"/>
    <property type="match status" value="1"/>
</dbReference>
<proteinExistence type="predicted"/>
<evidence type="ECO:0000256" key="5">
    <source>
        <dbReference type="ARBA" id="ARBA00022801"/>
    </source>
</evidence>
<dbReference type="Gene3D" id="1.20.1300.20">
    <property type="entry name" value="Peptidase C65 Otubain, subdomain 2"/>
    <property type="match status" value="1"/>
</dbReference>
<evidence type="ECO:0000256" key="4">
    <source>
        <dbReference type="ARBA" id="ARBA00022786"/>
    </source>
</evidence>
<keyword evidence="6" id="KW-0788">Thiol protease</keyword>
<dbReference type="SUPFAM" id="SSF54001">
    <property type="entry name" value="Cysteine proteinases"/>
    <property type="match status" value="1"/>
</dbReference>
<dbReference type="Gene3D" id="3.30.200.60">
    <property type="entry name" value="Peptidase C65 Otubain, subdomain 1"/>
    <property type="match status" value="1"/>
</dbReference>
<keyword evidence="9" id="KW-1185">Reference proteome</keyword>
<dbReference type="InterPro" id="IPR038765">
    <property type="entry name" value="Papain-like_cys_pep_sf"/>
</dbReference>
<accession>A0A9W9NHT5</accession>
<dbReference type="GO" id="GO:0005634">
    <property type="term" value="C:nucleus"/>
    <property type="evidence" value="ECO:0007669"/>
    <property type="project" value="TreeGrafter"/>
</dbReference>
<evidence type="ECO:0000256" key="6">
    <source>
        <dbReference type="ARBA" id="ARBA00022807"/>
    </source>
</evidence>
<feature type="region of interest" description="Disordered" evidence="7">
    <location>
        <begin position="364"/>
        <end position="391"/>
    </location>
</feature>
<feature type="compositionally biased region" description="Low complexity" evidence="7">
    <location>
        <begin position="324"/>
        <end position="334"/>
    </location>
</feature>
<dbReference type="PANTHER" id="PTHR12931:SF15">
    <property type="entry name" value="UBIQUITIN THIOESTERASE OTUBAIN-LIKE"/>
    <property type="match status" value="1"/>
</dbReference>
<feature type="compositionally biased region" description="Basic and acidic residues" evidence="7">
    <location>
        <begin position="430"/>
        <end position="441"/>
    </location>
</feature>
<feature type="compositionally biased region" description="Polar residues" evidence="7">
    <location>
        <begin position="416"/>
        <end position="428"/>
    </location>
</feature>
<evidence type="ECO:0000313" key="8">
    <source>
        <dbReference type="EMBL" id="KAJ5220061.1"/>
    </source>
</evidence>
<evidence type="ECO:0000256" key="3">
    <source>
        <dbReference type="ARBA" id="ARBA00022670"/>
    </source>
</evidence>
<name>A0A9W9NHT5_9EURO</name>
<dbReference type="GO" id="GO:0043130">
    <property type="term" value="F:ubiquitin binding"/>
    <property type="evidence" value="ECO:0007669"/>
    <property type="project" value="TreeGrafter"/>
</dbReference>
<dbReference type="GeneID" id="83205864"/>
<dbReference type="AlphaFoldDB" id="A0A9W9NHT5"/>
<dbReference type="GO" id="GO:0006508">
    <property type="term" value="P:proteolysis"/>
    <property type="evidence" value="ECO:0007669"/>
    <property type="project" value="UniProtKB-KW"/>
</dbReference>
<evidence type="ECO:0000256" key="1">
    <source>
        <dbReference type="ARBA" id="ARBA00000707"/>
    </source>
</evidence>
<keyword evidence="3" id="KW-0645">Protease</keyword>
<evidence type="ECO:0000313" key="9">
    <source>
        <dbReference type="Proteomes" id="UP001150941"/>
    </source>
</evidence>
<sequence>MSNSANANALSTEEMERFQKLSNEFEPDVKGPAVSVKQSSHNIALEYANADPTLAAKTSALALTHPTTRVMRGDGNCGWRAVIFGYFEILFNLRDPHRVQAESQRIKNLNGLLDRVGHQQDIYEIFVDETMDIFTQTLTAIQNGVHDESFLVEALCNENQSNAVITHFRLLTSAWMRLNPQDYQAFLSLPVDQYCSTRIETVRTEIDEVGLQALVVGIIKDAGFGVEILYLDRSEGDAVTPHPLTTATPAGATIRLLYRPGHYDLLYRPEVEVNINPMVNYQYGMTTNYAPWDQGAAHNFEISPQMMAIPNLMADPAFAMGPDPMSPMSSVSPAPASPYQPSPTHEMYPTPIQSHAPVPAVPSIPAPSPPAVQSSAPKPMMSLPSRTSDGPQIRMNPFAMKASLNRALPVTTPFKNSPYNQAHFQNQDFEPIHWEPSDSRR</sequence>
<gene>
    <name evidence="8" type="ORF">N7468_009265</name>
</gene>